<dbReference type="AlphaFoldDB" id="A0A382WX53"/>
<sequence>TSSGAYSLKKNYDYNVLKNIYDNASTSAANTGTDASPIDGDAGNDTLADVISAAKTVLDGNDVPEENRWLVAPPAFYKQLRKAAAKIMDQSIMNDGSASSMRNGLVTDRPLFGFRLYSTNAIAVSSGAASSKTFGSAGSNEYAVLYGHQGAVATANHIAKTELIRDPDSFSDIVRGLHVFGRKILRSTGVYSGVITVG</sequence>
<dbReference type="EMBL" id="UINC01163272">
    <property type="protein sequence ID" value="SVD63496.1"/>
    <property type="molecule type" value="Genomic_DNA"/>
</dbReference>
<accession>A0A382WX53</accession>
<protein>
    <recommendedName>
        <fullName evidence="2">Capsid protein</fullName>
    </recommendedName>
</protein>
<reference evidence="1" key="1">
    <citation type="submission" date="2018-05" db="EMBL/GenBank/DDBJ databases">
        <authorList>
            <person name="Lanie J.A."/>
            <person name="Ng W.-L."/>
            <person name="Kazmierczak K.M."/>
            <person name="Andrzejewski T.M."/>
            <person name="Davidsen T.M."/>
            <person name="Wayne K.J."/>
            <person name="Tettelin H."/>
            <person name="Glass J.I."/>
            <person name="Rusch D."/>
            <person name="Podicherti R."/>
            <person name="Tsui H.-C.T."/>
            <person name="Winkler M.E."/>
        </authorList>
    </citation>
    <scope>NUCLEOTIDE SEQUENCE</scope>
</reference>
<evidence type="ECO:0000313" key="1">
    <source>
        <dbReference type="EMBL" id="SVD63496.1"/>
    </source>
</evidence>
<evidence type="ECO:0008006" key="2">
    <source>
        <dbReference type="Google" id="ProtNLM"/>
    </source>
</evidence>
<feature type="non-terminal residue" evidence="1">
    <location>
        <position position="1"/>
    </location>
</feature>
<proteinExistence type="predicted"/>
<gene>
    <name evidence="1" type="ORF">METZ01_LOCUS416350</name>
</gene>
<organism evidence="1">
    <name type="scientific">marine metagenome</name>
    <dbReference type="NCBI Taxonomy" id="408172"/>
    <lineage>
        <taxon>unclassified sequences</taxon>
        <taxon>metagenomes</taxon>
        <taxon>ecological metagenomes</taxon>
    </lineage>
</organism>
<name>A0A382WX53_9ZZZZ</name>